<dbReference type="CDD" id="cd17470">
    <property type="entry name" value="T3SS_Flik_C"/>
    <property type="match status" value="1"/>
</dbReference>
<dbReference type="EMBL" id="JABXYJ010000005">
    <property type="protein sequence ID" value="NVO78249.1"/>
    <property type="molecule type" value="Genomic_DNA"/>
</dbReference>
<dbReference type="Proteomes" id="UP000588051">
    <property type="component" value="Unassembled WGS sequence"/>
</dbReference>
<evidence type="ECO:0000256" key="1">
    <source>
        <dbReference type="ARBA" id="ARBA00003944"/>
    </source>
</evidence>
<keyword evidence="6" id="KW-0969">Cilium</keyword>
<dbReference type="InterPro" id="IPR001635">
    <property type="entry name" value="Flag_hook_Flik"/>
</dbReference>
<gene>
    <name evidence="6" type="ORF">HV832_10445</name>
</gene>
<comment type="function">
    <text evidence="1">Controls the length of the flagellar hook.</text>
</comment>
<dbReference type="PANTHER" id="PTHR37533">
    <property type="entry name" value="FLAGELLAR HOOK-LENGTH CONTROL PROTEIN"/>
    <property type="match status" value="1"/>
</dbReference>
<dbReference type="InterPro" id="IPR021136">
    <property type="entry name" value="Flagellar_hook_control-like_C"/>
</dbReference>
<dbReference type="PANTHER" id="PTHR37533:SF2">
    <property type="entry name" value="FLAGELLAR HOOK-LENGTH CONTROL PROTEIN"/>
    <property type="match status" value="1"/>
</dbReference>
<keyword evidence="3" id="KW-1005">Bacterial flagellum biogenesis</keyword>
<dbReference type="PRINTS" id="PR01007">
    <property type="entry name" value="FLGHOOKFLIK"/>
</dbReference>
<feature type="compositionally biased region" description="Polar residues" evidence="4">
    <location>
        <begin position="115"/>
        <end position="138"/>
    </location>
</feature>
<dbReference type="InterPro" id="IPR052563">
    <property type="entry name" value="FliK"/>
</dbReference>
<feature type="domain" description="Flagellar hook-length control protein-like C-terminal" evidence="5">
    <location>
        <begin position="25"/>
        <end position="107"/>
    </location>
</feature>
<organism evidence="6 7">
    <name type="scientific">Undibacterium oligocarboniphilum</name>
    <dbReference type="NCBI Taxonomy" id="666702"/>
    <lineage>
        <taxon>Bacteria</taxon>
        <taxon>Pseudomonadati</taxon>
        <taxon>Pseudomonadota</taxon>
        <taxon>Betaproteobacteria</taxon>
        <taxon>Burkholderiales</taxon>
        <taxon>Oxalobacteraceae</taxon>
        <taxon>Undibacterium</taxon>
    </lineage>
</organism>
<evidence type="ECO:0000256" key="3">
    <source>
        <dbReference type="ARBA" id="ARBA00022795"/>
    </source>
</evidence>
<reference evidence="6 7" key="1">
    <citation type="submission" date="2020-06" db="EMBL/GenBank/DDBJ databases">
        <authorList>
            <person name="Qiu C."/>
            <person name="Liu Z."/>
        </authorList>
    </citation>
    <scope>NUCLEOTIDE SEQUENCE [LARGE SCALE GENOMIC DNA]</scope>
    <source>
        <strain evidence="6 7">EM 1</strain>
    </source>
</reference>
<evidence type="ECO:0000313" key="7">
    <source>
        <dbReference type="Proteomes" id="UP000588051"/>
    </source>
</evidence>
<dbReference type="GO" id="GO:0009424">
    <property type="term" value="C:bacterial-type flagellum hook"/>
    <property type="evidence" value="ECO:0007669"/>
    <property type="project" value="InterPro"/>
</dbReference>
<keyword evidence="7" id="KW-1185">Reference proteome</keyword>
<name>A0A850QGF8_9BURK</name>
<keyword evidence="6" id="KW-0966">Cell projection</keyword>
<dbReference type="Gene3D" id="3.30.750.140">
    <property type="match status" value="1"/>
</dbReference>
<keyword evidence="6" id="KW-0282">Flagellum</keyword>
<comment type="caution">
    <text evidence="6">The sequence shown here is derived from an EMBL/GenBank/DDBJ whole genome shotgun (WGS) entry which is preliminary data.</text>
</comment>
<evidence type="ECO:0000313" key="6">
    <source>
        <dbReference type="EMBL" id="NVO78249.1"/>
    </source>
</evidence>
<evidence type="ECO:0000259" key="5">
    <source>
        <dbReference type="Pfam" id="PF02120"/>
    </source>
</evidence>
<dbReference type="AlphaFoldDB" id="A0A850QGF8"/>
<evidence type="ECO:0000256" key="2">
    <source>
        <dbReference type="ARBA" id="ARBA00009149"/>
    </source>
</evidence>
<dbReference type="GO" id="GO:0044780">
    <property type="term" value="P:bacterial-type flagellum assembly"/>
    <property type="evidence" value="ECO:0007669"/>
    <property type="project" value="InterPro"/>
</dbReference>
<dbReference type="Pfam" id="PF02120">
    <property type="entry name" value="Flg_hook"/>
    <property type="match status" value="1"/>
</dbReference>
<comment type="similarity">
    <text evidence="2">Belongs to the FliK family.</text>
</comment>
<accession>A0A850QGF8</accession>
<sequence>MTGIVGSNQITPNLNSPLWDKAVGQKVIWMVGESMQSAELTLNPPDLGPLQIVLNVTNDQANATFISAHPDVRDALEASLPKLQQMMNDAGVQLSNFSVQSGAANQDQTGREYRSQSSHQSNGAEHRNTSATDNETIQTTAIRMVTRLGEVDTFA</sequence>
<dbReference type="InterPro" id="IPR038610">
    <property type="entry name" value="FliK-like_C_sf"/>
</dbReference>
<feature type="region of interest" description="Disordered" evidence="4">
    <location>
        <begin position="101"/>
        <end position="138"/>
    </location>
</feature>
<protein>
    <submittedName>
        <fullName evidence="6">Flagellar hook-length control protein FliK</fullName>
    </submittedName>
</protein>
<proteinExistence type="inferred from homology"/>
<evidence type="ECO:0000256" key="4">
    <source>
        <dbReference type="SAM" id="MobiDB-lite"/>
    </source>
</evidence>